<dbReference type="Proteomes" id="UP000019482">
    <property type="component" value="Unassembled WGS sequence"/>
</dbReference>
<organism evidence="1 2">
    <name type="scientific">Clostridium tyrobutyricum DIVETGP</name>
    <dbReference type="NCBI Taxonomy" id="1408889"/>
    <lineage>
        <taxon>Bacteria</taxon>
        <taxon>Bacillati</taxon>
        <taxon>Bacillota</taxon>
        <taxon>Clostridia</taxon>
        <taxon>Eubacteriales</taxon>
        <taxon>Clostridiaceae</taxon>
        <taxon>Clostridium</taxon>
    </lineage>
</organism>
<dbReference type="GeneID" id="29418152"/>
<dbReference type="AlphaFoldDB" id="W6N8A1"/>
<proteinExistence type="predicted"/>
<evidence type="ECO:0000313" key="2">
    <source>
        <dbReference type="Proteomes" id="UP000019482"/>
    </source>
</evidence>
<name>W6N8A1_CLOTY</name>
<dbReference type="OrthoDB" id="1935644at2"/>
<keyword evidence="2" id="KW-1185">Reference proteome</keyword>
<gene>
    <name evidence="1" type="ORF">CTDIVETGP_1734</name>
</gene>
<reference evidence="1 2" key="1">
    <citation type="journal article" date="2015" name="Genome Announc.">
        <title>Draft Genome Sequence of Clostridium tyrobutyricum Strain DIVETGP, Isolated from Cow's Milk for Grana Padano Production.</title>
        <authorList>
            <person name="Soggiu A."/>
            <person name="Piras C."/>
            <person name="Gaiarsa S."/>
            <person name="Sassera D."/>
            <person name="Roncada P."/>
            <person name="Bendixen E."/>
            <person name="Brasca M."/>
            <person name="Bonizzi L."/>
        </authorList>
    </citation>
    <scope>NUCLEOTIDE SEQUENCE [LARGE SCALE GENOMIC DNA]</scope>
    <source>
        <strain evidence="1 2">DIVETGP</strain>
    </source>
</reference>
<accession>W6N8A1</accession>
<protein>
    <submittedName>
        <fullName evidence="1">Uncharacterized protein</fullName>
    </submittedName>
</protein>
<dbReference type="RefSeq" id="WP_017895209.1">
    <property type="nucleotide sequence ID" value="NZ_CBXI010000031.1"/>
</dbReference>
<dbReference type="EMBL" id="CBXI010000031">
    <property type="protein sequence ID" value="CDL91664.1"/>
    <property type="molecule type" value="Genomic_DNA"/>
</dbReference>
<sequence>MEFRLNKIDPDVRQRIKETTSAGKVHNKTGIVINKDYKDRGKDKHGDFEKELSKYKGKNKKRIFVEASKVEEVKVNAFKGEGETISKDDKRGNILDVKK</sequence>
<evidence type="ECO:0000313" key="1">
    <source>
        <dbReference type="EMBL" id="CDL91664.1"/>
    </source>
</evidence>
<comment type="caution">
    <text evidence="1">The sequence shown here is derived from an EMBL/GenBank/DDBJ whole genome shotgun (WGS) entry which is preliminary data.</text>
</comment>